<evidence type="ECO:0000313" key="3">
    <source>
        <dbReference type="Proteomes" id="UP000283785"/>
    </source>
</evidence>
<proteinExistence type="predicted"/>
<dbReference type="InterPro" id="IPR021474">
    <property type="entry name" value="DUF3127"/>
</dbReference>
<gene>
    <name evidence="2" type="ORF">DWV76_00875</name>
</gene>
<feature type="compositionally biased region" description="Low complexity" evidence="1">
    <location>
        <begin position="136"/>
        <end position="151"/>
    </location>
</feature>
<feature type="compositionally biased region" description="Low complexity" evidence="1">
    <location>
        <begin position="114"/>
        <end position="125"/>
    </location>
</feature>
<organism evidence="2 3">
    <name type="scientific">Segatella copri</name>
    <dbReference type="NCBI Taxonomy" id="165179"/>
    <lineage>
        <taxon>Bacteria</taxon>
        <taxon>Pseudomonadati</taxon>
        <taxon>Bacteroidota</taxon>
        <taxon>Bacteroidia</taxon>
        <taxon>Bacteroidales</taxon>
        <taxon>Prevotellaceae</taxon>
        <taxon>Segatella</taxon>
    </lineage>
</organism>
<name>A0AA93BFK8_9BACT</name>
<dbReference type="Proteomes" id="UP000283785">
    <property type="component" value="Unassembled WGS sequence"/>
</dbReference>
<dbReference type="Pfam" id="PF11325">
    <property type="entry name" value="DUF3127"/>
    <property type="match status" value="1"/>
</dbReference>
<accession>A0AA93BFK8</accession>
<dbReference type="EMBL" id="QSAG01000001">
    <property type="protein sequence ID" value="RGW45105.1"/>
    <property type="molecule type" value="Genomic_DNA"/>
</dbReference>
<reference evidence="2 3" key="1">
    <citation type="submission" date="2018-08" db="EMBL/GenBank/DDBJ databases">
        <title>A genome reference for cultivated species of the human gut microbiota.</title>
        <authorList>
            <person name="Zou Y."/>
            <person name="Xue W."/>
            <person name="Luo G."/>
        </authorList>
    </citation>
    <scope>NUCLEOTIDE SEQUENCE [LARGE SCALE GENOMIC DNA]</scope>
    <source>
        <strain evidence="2 3">AF12-50</strain>
    </source>
</reference>
<feature type="region of interest" description="Disordered" evidence="1">
    <location>
        <begin position="114"/>
        <end position="151"/>
    </location>
</feature>
<evidence type="ECO:0000313" key="2">
    <source>
        <dbReference type="EMBL" id="RGW45105.1"/>
    </source>
</evidence>
<sequence>MEIQGKVIAVLPERSGVSARGEWKSQTYVIETQEQYPKKMAFDVFGADRIASFGIHSGEVINVSFDIDAHEYQGRYFNQIRAWNVTKVSQQAAAQGGGYCGNVQSGAQAAQQAMASSANAAGVANPTNQQNLFPPAQQSAQQQGDSSDLPF</sequence>
<evidence type="ECO:0000256" key="1">
    <source>
        <dbReference type="SAM" id="MobiDB-lite"/>
    </source>
</evidence>
<dbReference type="AlphaFoldDB" id="A0AA93BFK8"/>
<dbReference type="RefSeq" id="WP_118063143.1">
    <property type="nucleotide sequence ID" value="NZ_QSAG01000001.1"/>
</dbReference>
<comment type="caution">
    <text evidence="2">The sequence shown here is derived from an EMBL/GenBank/DDBJ whole genome shotgun (WGS) entry which is preliminary data.</text>
</comment>
<protein>
    <submittedName>
        <fullName evidence="2">DUF3127 domain-containing protein</fullName>
    </submittedName>
</protein>